<dbReference type="Proteomes" id="UP000000214">
    <property type="component" value="Chromosome"/>
</dbReference>
<dbReference type="AlphaFoldDB" id="K7SN64"/>
<gene>
    <name evidence="2" type="ordered locus">PACID_28780</name>
</gene>
<feature type="domain" description="Zinc finger CGNR" evidence="1">
    <location>
        <begin position="189"/>
        <end position="231"/>
    </location>
</feature>
<dbReference type="InterPro" id="IPR010852">
    <property type="entry name" value="ABATE"/>
</dbReference>
<dbReference type="PANTHER" id="PTHR35525:SF3">
    <property type="entry name" value="BLL6575 PROTEIN"/>
    <property type="match status" value="1"/>
</dbReference>
<evidence type="ECO:0000313" key="2">
    <source>
        <dbReference type="EMBL" id="AFV90645.1"/>
    </source>
</evidence>
<sequence length="244" mass="27180">MRNATSRVRFAALPATHPGREIGIEERVKDLEATAMSTDVATDTGERFGFIAGDPALDFVNTVDWRLDEDRRTELLRDYGDLVTWAELAGVVSSAEAEQIRREATGDAVGAEAALTDAISLREALYETALGARDRVETIDDAYRTAQRCGHLTLENDIWVWRDVCVDLSTIRCRLARHVVPLLTSNAGRIGQCGDAACGWVFLDTSPRHNRHWCSQAMCGERNRSRRHYQKARAATVHAPRQDS</sequence>
<dbReference type="PATRIC" id="fig|1171373.8.peg.2828"/>
<dbReference type="SUPFAM" id="SSF160904">
    <property type="entry name" value="Jann2411-like"/>
    <property type="match status" value="1"/>
</dbReference>
<dbReference type="Pfam" id="PF07336">
    <property type="entry name" value="ABATE"/>
    <property type="match status" value="1"/>
</dbReference>
<evidence type="ECO:0000313" key="3">
    <source>
        <dbReference type="Proteomes" id="UP000000214"/>
    </source>
</evidence>
<reference evidence="2 3" key="1">
    <citation type="journal article" date="2012" name="BMC Genomics">
        <title>The genome sequence of Propionibacterium acidipropionici provides insights into its biotechnological and industrial potential.</title>
        <authorList>
            <person name="Parizzi L.P."/>
            <person name="Grassi M.C."/>
            <person name="Llerena L.A."/>
            <person name="Carazzolle M.F."/>
            <person name="Queiroz V.L."/>
            <person name="Lunardi I."/>
            <person name="Zeidler A.F."/>
            <person name="Teixeira P.J."/>
            <person name="Mieczkowski P."/>
            <person name="Rincones J."/>
            <person name="Pereira G.A."/>
        </authorList>
    </citation>
    <scope>NUCLEOTIDE SEQUENCE [LARGE SCALE GENOMIC DNA]</scope>
    <source>
        <strain evidence="3">ATCC 4875 / DSM 20272 / JCM 6432 / NBRC 12425 / NCIMB 8070</strain>
    </source>
</reference>
<accession>K7SN64</accession>
<organism evidence="2 3">
    <name type="scientific">Acidipropionibacterium acidipropionici (strain ATCC 4875 / DSM 20272 / JCM 6432 / NBRC 12425 / NCIMB 8070 / 4)</name>
    <name type="common">Propionibacterium acidipropionici</name>
    <dbReference type="NCBI Taxonomy" id="1171373"/>
    <lineage>
        <taxon>Bacteria</taxon>
        <taxon>Bacillati</taxon>
        <taxon>Actinomycetota</taxon>
        <taxon>Actinomycetes</taxon>
        <taxon>Propionibacteriales</taxon>
        <taxon>Propionibacteriaceae</taxon>
        <taxon>Acidipropionibacterium</taxon>
    </lineage>
</organism>
<dbReference type="Pfam" id="PF11706">
    <property type="entry name" value="zf-CGNR"/>
    <property type="match status" value="1"/>
</dbReference>
<dbReference type="InterPro" id="IPR021005">
    <property type="entry name" value="Znf_CGNR"/>
</dbReference>
<dbReference type="HOGENOM" id="CLU_087298_3_0_11"/>
<dbReference type="EMBL" id="CP003493">
    <property type="protein sequence ID" value="AFV90645.1"/>
    <property type="molecule type" value="Genomic_DNA"/>
</dbReference>
<dbReference type="STRING" id="1171373.PACID_28780"/>
<evidence type="ECO:0000259" key="1">
    <source>
        <dbReference type="Pfam" id="PF11706"/>
    </source>
</evidence>
<dbReference type="PANTHER" id="PTHR35525">
    <property type="entry name" value="BLL6575 PROTEIN"/>
    <property type="match status" value="1"/>
</dbReference>
<proteinExistence type="predicted"/>
<name>K7SN64_ACIA4</name>
<dbReference type="eggNOG" id="COG5516">
    <property type="taxonomic scope" value="Bacteria"/>
</dbReference>
<protein>
    <recommendedName>
        <fullName evidence="1">Zinc finger CGNR domain-containing protein</fullName>
    </recommendedName>
</protein>
<dbReference type="Gene3D" id="1.10.3300.10">
    <property type="entry name" value="Jann2411-like domain"/>
    <property type="match status" value="1"/>
</dbReference>
<dbReference type="KEGG" id="pbo:PACID_28780"/>
<dbReference type="InterPro" id="IPR023286">
    <property type="entry name" value="ABATE_dom_sf"/>
</dbReference>